<feature type="compositionally biased region" description="Pro residues" evidence="1">
    <location>
        <begin position="1"/>
        <end position="10"/>
    </location>
</feature>
<dbReference type="Proteomes" id="UP001142489">
    <property type="component" value="Unassembled WGS sequence"/>
</dbReference>
<feature type="compositionally biased region" description="Basic residues" evidence="1">
    <location>
        <begin position="65"/>
        <end position="77"/>
    </location>
</feature>
<protein>
    <submittedName>
        <fullName evidence="2">Uncharacterized protein</fullName>
    </submittedName>
</protein>
<feature type="compositionally biased region" description="Low complexity" evidence="1">
    <location>
        <begin position="125"/>
        <end position="141"/>
    </location>
</feature>
<proteinExistence type="predicted"/>
<dbReference type="AlphaFoldDB" id="A0A9Q0XZ38"/>
<evidence type="ECO:0000313" key="2">
    <source>
        <dbReference type="EMBL" id="KAJ7335093.1"/>
    </source>
</evidence>
<keyword evidence="3" id="KW-1185">Reference proteome</keyword>
<evidence type="ECO:0000256" key="1">
    <source>
        <dbReference type="SAM" id="MobiDB-lite"/>
    </source>
</evidence>
<dbReference type="EMBL" id="JAPFRF010000004">
    <property type="protein sequence ID" value="KAJ7335093.1"/>
    <property type="molecule type" value="Genomic_DNA"/>
</dbReference>
<accession>A0A9Q0XZ38</accession>
<sequence length="174" mass="18739">MRSPACPAPPIRAEEVGAEAWPSRSPGWVWRGTSSLPCWKEAGGGGGGGIRVPLRQEPGRDAVRRRGRGCSARRRRPPGLPPERRRRRRRRRERAAGTPGMARPCRRIGTCRRSGKRTRWRTSCGASSAPSRRSPAASGGPKSRGGPVAPPPRTAPSFAAPLPRTACSQITTTP</sequence>
<gene>
    <name evidence="2" type="ORF">JRQ81_013034</name>
</gene>
<feature type="region of interest" description="Disordered" evidence="1">
    <location>
        <begin position="40"/>
        <end position="174"/>
    </location>
</feature>
<feature type="compositionally biased region" description="Basic residues" evidence="1">
    <location>
        <begin position="104"/>
        <end position="120"/>
    </location>
</feature>
<name>A0A9Q0XZ38_9SAUR</name>
<feature type="region of interest" description="Disordered" evidence="1">
    <location>
        <begin position="1"/>
        <end position="26"/>
    </location>
</feature>
<reference evidence="2" key="1">
    <citation type="journal article" date="2023" name="DNA Res.">
        <title>Chromosome-level genome assembly of Phrynocephalus forsythii using third-generation DNA sequencing and Hi-C analysis.</title>
        <authorList>
            <person name="Qi Y."/>
            <person name="Zhao W."/>
            <person name="Zhao Y."/>
            <person name="Niu C."/>
            <person name="Cao S."/>
            <person name="Zhang Y."/>
        </authorList>
    </citation>
    <scope>NUCLEOTIDE SEQUENCE</scope>
    <source>
        <tissue evidence="2">Muscle</tissue>
    </source>
</reference>
<feature type="compositionally biased region" description="Basic residues" evidence="1">
    <location>
        <begin position="84"/>
        <end position="93"/>
    </location>
</feature>
<organism evidence="2 3">
    <name type="scientific">Phrynocephalus forsythii</name>
    <dbReference type="NCBI Taxonomy" id="171643"/>
    <lineage>
        <taxon>Eukaryota</taxon>
        <taxon>Metazoa</taxon>
        <taxon>Chordata</taxon>
        <taxon>Craniata</taxon>
        <taxon>Vertebrata</taxon>
        <taxon>Euteleostomi</taxon>
        <taxon>Lepidosauria</taxon>
        <taxon>Squamata</taxon>
        <taxon>Bifurcata</taxon>
        <taxon>Unidentata</taxon>
        <taxon>Episquamata</taxon>
        <taxon>Toxicofera</taxon>
        <taxon>Iguania</taxon>
        <taxon>Acrodonta</taxon>
        <taxon>Agamidae</taxon>
        <taxon>Agaminae</taxon>
        <taxon>Phrynocephalus</taxon>
    </lineage>
</organism>
<evidence type="ECO:0000313" key="3">
    <source>
        <dbReference type="Proteomes" id="UP001142489"/>
    </source>
</evidence>
<comment type="caution">
    <text evidence="2">The sequence shown here is derived from an EMBL/GenBank/DDBJ whole genome shotgun (WGS) entry which is preliminary data.</text>
</comment>